<organism evidence="5 6">
    <name type="scientific">Polypterus senegalus</name>
    <name type="common">Senegal bichir</name>
    <dbReference type="NCBI Taxonomy" id="55291"/>
    <lineage>
        <taxon>Eukaryota</taxon>
        <taxon>Metazoa</taxon>
        <taxon>Chordata</taxon>
        <taxon>Craniata</taxon>
        <taxon>Vertebrata</taxon>
        <taxon>Euteleostomi</taxon>
        <taxon>Actinopterygii</taxon>
        <taxon>Polypteriformes</taxon>
        <taxon>Polypteridae</taxon>
        <taxon>Polypterus</taxon>
    </lineage>
</organism>
<feature type="compositionally biased region" description="Basic and acidic residues" evidence="4">
    <location>
        <begin position="137"/>
        <end position="156"/>
    </location>
</feature>
<protein>
    <submittedName>
        <fullName evidence="5">CCPG1 protein</fullName>
    </submittedName>
</protein>
<feature type="coiled-coil region" evidence="3">
    <location>
        <begin position="677"/>
        <end position="864"/>
    </location>
</feature>
<evidence type="ECO:0000256" key="3">
    <source>
        <dbReference type="SAM" id="Coils"/>
    </source>
</evidence>
<dbReference type="FunFam" id="1.25.40.10:FF:000176">
    <property type="entry name" value="dynein assembly factor 4, axonemal isoform X1"/>
    <property type="match status" value="1"/>
</dbReference>
<dbReference type="GO" id="GO:0016020">
    <property type="term" value="C:membrane"/>
    <property type="evidence" value="ECO:0007669"/>
    <property type="project" value="TreeGrafter"/>
</dbReference>
<feature type="region of interest" description="Disordered" evidence="4">
    <location>
        <begin position="133"/>
        <end position="156"/>
    </location>
</feature>
<feature type="compositionally biased region" description="Polar residues" evidence="4">
    <location>
        <begin position="516"/>
        <end position="527"/>
    </location>
</feature>
<feature type="compositionally biased region" description="Acidic residues" evidence="4">
    <location>
        <begin position="563"/>
        <end position="574"/>
    </location>
</feature>
<dbReference type="PROSITE" id="PS50005">
    <property type="entry name" value="TPR"/>
    <property type="match status" value="1"/>
</dbReference>
<evidence type="ECO:0000256" key="4">
    <source>
        <dbReference type="SAM" id="MobiDB-lite"/>
    </source>
</evidence>
<dbReference type="SMART" id="SM00028">
    <property type="entry name" value="TPR"/>
    <property type="match status" value="3"/>
</dbReference>
<keyword evidence="2" id="KW-0802">TPR repeat</keyword>
<dbReference type="EMBL" id="JAATIS010000094">
    <property type="protein sequence ID" value="KAG2471112.1"/>
    <property type="molecule type" value="Genomic_DNA"/>
</dbReference>
<feature type="non-terminal residue" evidence="5">
    <location>
        <position position="1148"/>
    </location>
</feature>
<dbReference type="Gene3D" id="1.25.40.10">
    <property type="entry name" value="Tetratricopeptide repeat domain"/>
    <property type="match status" value="1"/>
</dbReference>
<feature type="region of interest" description="Disordered" evidence="4">
    <location>
        <begin position="227"/>
        <end position="284"/>
    </location>
</feature>
<dbReference type="Proteomes" id="UP000886611">
    <property type="component" value="Unassembled WGS sequence"/>
</dbReference>
<dbReference type="InterPro" id="IPR051990">
    <property type="entry name" value="CCPG1/PBIP1"/>
</dbReference>
<feature type="compositionally biased region" description="Basic and acidic residues" evidence="4">
    <location>
        <begin position="227"/>
        <end position="254"/>
    </location>
</feature>
<feature type="non-terminal residue" evidence="5">
    <location>
        <position position="1"/>
    </location>
</feature>
<dbReference type="InterPro" id="IPR019734">
    <property type="entry name" value="TPR_rpt"/>
</dbReference>
<keyword evidence="1 3" id="KW-0175">Coiled coil</keyword>
<dbReference type="PANTHER" id="PTHR28638:SF2">
    <property type="entry name" value="CELL CYCLE PROGRESSION PROTEIN 1"/>
    <property type="match status" value="1"/>
</dbReference>
<dbReference type="SUPFAM" id="SSF48452">
    <property type="entry name" value="TPR-like"/>
    <property type="match status" value="1"/>
</dbReference>
<evidence type="ECO:0000256" key="2">
    <source>
        <dbReference type="PROSITE-ProRule" id="PRU00339"/>
    </source>
</evidence>
<evidence type="ECO:0000313" key="5">
    <source>
        <dbReference type="EMBL" id="KAG2471112.1"/>
    </source>
</evidence>
<evidence type="ECO:0000256" key="1">
    <source>
        <dbReference type="ARBA" id="ARBA00023054"/>
    </source>
</evidence>
<accession>A0A8X7XNK7</accession>
<reference evidence="5 6" key="1">
    <citation type="journal article" date="2021" name="Cell">
        <title>Tracing the genetic footprints of vertebrate landing in non-teleost ray-finned fishes.</title>
        <authorList>
            <person name="Bi X."/>
            <person name="Wang K."/>
            <person name="Yang L."/>
            <person name="Pan H."/>
            <person name="Jiang H."/>
            <person name="Wei Q."/>
            <person name="Fang M."/>
            <person name="Yu H."/>
            <person name="Zhu C."/>
            <person name="Cai Y."/>
            <person name="He Y."/>
            <person name="Gan X."/>
            <person name="Zeng H."/>
            <person name="Yu D."/>
            <person name="Zhu Y."/>
            <person name="Jiang H."/>
            <person name="Qiu Q."/>
            <person name="Yang H."/>
            <person name="Zhang Y.E."/>
            <person name="Wang W."/>
            <person name="Zhu M."/>
            <person name="He S."/>
            <person name="Zhang G."/>
        </authorList>
    </citation>
    <scope>NUCLEOTIDE SEQUENCE [LARGE SCALE GENOMIC DNA]</scope>
    <source>
        <strain evidence="5">Bchr_013</strain>
    </source>
</reference>
<feature type="region of interest" description="Disordered" evidence="4">
    <location>
        <begin position="514"/>
        <end position="587"/>
    </location>
</feature>
<proteinExistence type="predicted"/>
<evidence type="ECO:0000313" key="6">
    <source>
        <dbReference type="Proteomes" id="UP000886611"/>
    </source>
</evidence>
<keyword evidence="6" id="KW-1185">Reference proteome</keyword>
<dbReference type="InterPro" id="IPR011990">
    <property type="entry name" value="TPR-like_helical_dom_sf"/>
</dbReference>
<feature type="region of interest" description="Disordered" evidence="4">
    <location>
        <begin position="957"/>
        <end position="979"/>
    </location>
</feature>
<feature type="repeat" description="TPR" evidence="2">
    <location>
        <begin position="420"/>
        <end position="453"/>
    </location>
</feature>
<name>A0A8X7XNK7_POLSE</name>
<gene>
    <name evidence="5" type="primary">Ccpg1</name>
    <name evidence="5" type="ORF">GTO96_0006418</name>
</gene>
<sequence>MIYITVPLKEARAGKVDILSADEYLKPWAHVFPVSHRPNTVPSTKHTKTTLSCSTTPPRQPCPLPPYSGLDCWEAGPFIPHPEVFQVPDQLVLIAPPGGADKPSCVVAGCPQHPLAATPSPNRAAVVDSMSHGATGKIDEGSTAREAAPKRPGEVEKENLQNIRQNAILKAQENALKEAEAKAAKKKANEKYALETIMKIEEDQRKKIEEIKEVERRRAAEELERWKEKQRIEAEHKVAQQKLERQKLEAEKRNTNGVKDLPKSDTQTGTKTAQSKKPLVVSLPPPRSAGTIQINFTPRVFPTALRESLVPEEEEWLKKQADAGKALNNDLSELKDLTEEEKNPEWLKEKGNKLFASQNYLAAVNAYNLAIKLNSKLPSLFLNRAACHLKLRNLHKAIEDSSRALELLTPPVPDNSESRVKAHIRRGTAFCELELYVEGLQDYDAALKINPHNKTVAADAEKIRQETDVTVPDDQVVFGSSSDHSDIVTLEPELAMWETNESLAQDNEINEELDLGSSSSSQYTFNTPDAVKQTESSSDEKSGQSTPVLRRRRLRKTTVSNSEDNEIPLEEQQQEQESHNVSQPPQQVGGTLNRCILLALVIAISMGFGHFYGTVQILERNRVVKKIHEDQLNDVKDDLYQCQKEQDMSVESKKIVGQLSEDLEEKRDMVLSLTGIMDKISKENQQLRMKQAELQLQNDDLLLQLKQSEEEMNSVELRQKNLALENWHLKTSLKQEEESLSTLQEELRNLRMQIQNLEEKGTNSDHILTENQMLKEYLKEEKQQIQNFLKQKENLMAEAQMLRLELDKERQVTNNLKEELGHLRQASSDMRETDPETEELQARLAELEKKLNFEQQRSDLWERLYVEMKEGQADTSKPKRSKGESVFTSVKNTFDAVKNSTKEFVHHHKEQIKKAKEAVKENLKKFSDSVKSTFRHFRDSATNIFDKNWKAPINRAQGRNVGQPCQHVKEQSRDGEDEVESLWWQNNPQKPCFKHQRKSTANADRDYFQSKYEGQSYNSHNSDTRQKTPKGCSDVFDCAYQESMSLFNKAIDPVKADEFIQLMHRYLQQEVNHFHHWRELENFINRFFHNGIFIHDQMLFTDFVSGVENYLEDMKEYQKGGQDVFEDLDEYVYMYFFGETYSQQHGPR</sequence>
<feature type="region of interest" description="Disordered" evidence="4">
    <location>
        <begin position="39"/>
        <end position="58"/>
    </location>
</feature>
<dbReference type="AlphaFoldDB" id="A0A8X7XNK7"/>
<feature type="compositionally biased region" description="Polar residues" evidence="4">
    <location>
        <begin position="264"/>
        <end position="275"/>
    </location>
</feature>
<feature type="compositionally biased region" description="Polar residues" evidence="4">
    <location>
        <begin position="39"/>
        <end position="56"/>
    </location>
</feature>
<comment type="caution">
    <text evidence="5">The sequence shown here is derived from an EMBL/GenBank/DDBJ whole genome shotgun (WGS) entry which is preliminary data.</text>
</comment>
<dbReference type="PANTHER" id="PTHR28638">
    <property type="entry name" value="CELL CYCLE PROGRESSION PROTEIN 1"/>
    <property type="match status" value="1"/>
</dbReference>